<dbReference type="AlphaFoldDB" id="F4PNJ6"/>
<evidence type="ECO:0000259" key="8">
    <source>
        <dbReference type="PROSITE" id="PS51867"/>
    </source>
</evidence>
<organism evidence="9 10">
    <name type="scientific">Cavenderia fasciculata</name>
    <name type="common">Slime mold</name>
    <name type="synonym">Dictyostelium fasciculatum</name>
    <dbReference type="NCBI Taxonomy" id="261658"/>
    <lineage>
        <taxon>Eukaryota</taxon>
        <taxon>Amoebozoa</taxon>
        <taxon>Evosea</taxon>
        <taxon>Eumycetozoa</taxon>
        <taxon>Dictyostelia</taxon>
        <taxon>Acytosteliales</taxon>
        <taxon>Cavenderiaceae</taxon>
        <taxon>Cavenderia</taxon>
    </lineage>
</organism>
<dbReference type="CDD" id="cd16652">
    <property type="entry name" value="dRING_Rmd5p-like"/>
    <property type="match status" value="1"/>
</dbReference>
<proteinExistence type="predicted"/>
<keyword evidence="5" id="KW-0862">Zinc</keyword>
<dbReference type="GO" id="GO:0061630">
    <property type="term" value="F:ubiquitin protein ligase activity"/>
    <property type="evidence" value="ECO:0007669"/>
    <property type="project" value="InterPro"/>
</dbReference>
<dbReference type="GeneID" id="14875106"/>
<dbReference type="SUPFAM" id="SSF57850">
    <property type="entry name" value="RING/U-box"/>
    <property type="match status" value="1"/>
</dbReference>
<evidence type="ECO:0000313" key="9">
    <source>
        <dbReference type="EMBL" id="EGG23049.1"/>
    </source>
</evidence>
<keyword evidence="2" id="KW-0963">Cytoplasm</keyword>
<dbReference type="Pfam" id="PF10607">
    <property type="entry name" value="CTLH"/>
    <property type="match status" value="1"/>
</dbReference>
<dbReference type="InterPro" id="IPR024964">
    <property type="entry name" value="CTLH/CRA"/>
</dbReference>
<dbReference type="PROSITE" id="PS51867">
    <property type="entry name" value="ZF_RING_GID"/>
    <property type="match status" value="1"/>
</dbReference>
<dbReference type="KEGG" id="dfa:DFA_05179"/>
<evidence type="ECO:0000256" key="3">
    <source>
        <dbReference type="ARBA" id="ARBA00022723"/>
    </source>
</evidence>
<dbReference type="SMART" id="SM00668">
    <property type="entry name" value="CTLH"/>
    <property type="match status" value="1"/>
</dbReference>
<dbReference type="Proteomes" id="UP000007797">
    <property type="component" value="Unassembled WGS sequence"/>
</dbReference>
<dbReference type="InterPro" id="IPR037683">
    <property type="entry name" value="Rmd5_dRing"/>
</dbReference>
<sequence>MSNNDNNNNGRIDFEQLEENLGRMIKKQKSTLTKTLKDIDSIVGTLSSSKKQLELFAATTASQLQDDEKASDSSKTEQPKSTFVPIVVGKLYQSLSESKQCQKVQSEHKELHSNISKTGKLVDKNFRSDIEKSTKGIEFDPKTVNKIILYHFYREGKFDVADLFADEIGVKQSESEYLKARFTDHHDIIKSMEIKKDLQPAINWCKQNRQELHNLEFKLQRLQFIHLLSCGKTTEALGHAKSTFSEFANTKMRDIQTLMGAFIYANRLKDSPYAYIFAPQALKDHWSDIKDAFARESYRIMGVPQESPLAITVNVGVSSLPTFIKLSTFSVLQKANDDSNSLTVEINVDQKYKFHSIFACPVSREQCTKDNPPVLLICGHLISLSSMNKLVKGSGKLKCPYCPTEQHFKEVLTTKKTNTTLYIFVNKLKAKKKGGHHGHVWVSTVLDYSTLI</sequence>
<dbReference type="InterPro" id="IPR013083">
    <property type="entry name" value="Znf_RING/FYVE/PHD"/>
</dbReference>
<dbReference type="GO" id="GO:0034657">
    <property type="term" value="C:GID complex"/>
    <property type="evidence" value="ECO:0007669"/>
    <property type="project" value="TreeGrafter"/>
</dbReference>
<name>F4PNJ6_CACFS</name>
<feature type="domain" description="CTLH" evidence="7">
    <location>
        <begin position="197"/>
        <end position="235"/>
    </location>
</feature>
<feature type="zinc finger region" description="RING-Gid-type" evidence="6">
    <location>
        <begin position="360"/>
        <end position="402"/>
    </location>
</feature>
<dbReference type="InterPro" id="IPR044063">
    <property type="entry name" value="ZF_RING_GID"/>
</dbReference>
<gene>
    <name evidence="9" type="ORF">DFA_05179</name>
</gene>
<evidence type="ECO:0000256" key="1">
    <source>
        <dbReference type="ARBA" id="ARBA00004496"/>
    </source>
</evidence>
<reference evidence="10" key="1">
    <citation type="journal article" date="2011" name="Genome Res.">
        <title>Phylogeny-wide analysis of social amoeba genomes highlights ancient origins for complex intercellular communication.</title>
        <authorList>
            <person name="Heidel A.J."/>
            <person name="Lawal H.M."/>
            <person name="Felder M."/>
            <person name="Schilde C."/>
            <person name="Helps N.R."/>
            <person name="Tunggal B."/>
            <person name="Rivero F."/>
            <person name="John U."/>
            <person name="Schleicher M."/>
            <person name="Eichinger L."/>
            <person name="Platzer M."/>
            <person name="Noegel A.A."/>
            <person name="Schaap P."/>
            <person name="Gloeckner G."/>
        </authorList>
    </citation>
    <scope>NUCLEOTIDE SEQUENCE [LARGE SCALE GENOMIC DNA]</scope>
    <source>
        <strain evidence="10">SH3</strain>
    </source>
</reference>
<evidence type="ECO:0000256" key="5">
    <source>
        <dbReference type="ARBA" id="ARBA00022833"/>
    </source>
</evidence>
<evidence type="ECO:0000259" key="7">
    <source>
        <dbReference type="PROSITE" id="PS50897"/>
    </source>
</evidence>
<evidence type="ECO:0000256" key="4">
    <source>
        <dbReference type="ARBA" id="ARBA00022771"/>
    </source>
</evidence>
<dbReference type="InterPro" id="IPR013144">
    <property type="entry name" value="CRA_dom"/>
</dbReference>
<dbReference type="GO" id="GO:0008270">
    <property type="term" value="F:zinc ion binding"/>
    <property type="evidence" value="ECO:0007669"/>
    <property type="project" value="UniProtKB-KW"/>
</dbReference>
<dbReference type="PROSITE" id="PS50897">
    <property type="entry name" value="CTLH"/>
    <property type="match status" value="1"/>
</dbReference>
<dbReference type="InterPro" id="IPR006594">
    <property type="entry name" value="LisH"/>
</dbReference>
<comment type="subcellular location">
    <subcellularLocation>
        <location evidence="1">Cytoplasm</location>
    </subcellularLocation>
</comment>
<dbReference type="InterPro" id="IPR006595">
    <property type="entry name" value="CTLH_C"/>
</dbReference>
<dbReference type="PANTHER" id="PTHR12170">
    <property type="entry name" value="MACROPHAGE ERYTHROBLAST ATTACHER-RELATED"/>
    <property type="match status" value="1"/>
</dbReference>
<evidence type="ECO:0000256" key="2">
    <source>
        <dbReference type="ARBA" id="ARBA00022490"/>
    </source>
</evidence>
<keyword evidence="3" id="KW-0479">Metal-binding</keyword>
<dbReference type="PANTHER" id="PTHR12170:SF3">
    <property type="entry name" value="GH10162P"/>
    <property type="match status" value="1"/>
</dbReference>
<dbReference type="GO" id="GO:0005634">
    <property type="term" value="C:nucleus"/>
    <property type="evidence" value="ECO:0007669"/>
    <property type="project" value="TreeGrafter"/>
</dbReference>
<dbReference type="GO" id="GO:0005737">
    <property type="term" value="C:cytoplasm"/>
    <property type="evidence" value="ECO:0007669"/>
    <property type="project" value="UniProtKB-SubCell"/>
</dbReference>
<keyword evidence="4 6" id="KW-0863">Zinc-finger</keyword>
<dbReference type="Gene3D" id="3.30.40.10">
    <property type="entry name" value="Zinc/RING finger domain, C3HC4 (zinc finger)"/>
    <property type="match status" value="1"/>
</dbReference>
<dbReference type="GO" id="GO:0043161">
    <property type="term" value="P:proteasome-mediated ubiquitin-dependent protein catabolic process"/>
    <property type="evidence" value="ECO:0007669"/>
    <property type="project" value="InterPro"/>
</dbReference>
<dbReference type="SMART" id="SM00757">
    <property type="entry name" value="CRA"/>
    <property type="match status" value="1"/>
</dbReference>
<feature type="domain" description="RING-Gid-type" evidence="8">
    <location>
        <begin position="360"/>
        <end position="402"/>
    </location>
</feature>
<dbReference type="FunFam" id="3.30.40.10:FF:000143">
    <property type="entry name" value="Regulator of gluconeogenesis Rmd5"/>
    <property type="match status" value="1"/>
</dbReference>
<keyword evidence="10" id="KW-1185">Reference proteome</keyword>
<dbReference type="PROSITE" id="PS50896">
    <property type="entry name" value="LISH"/>
    <property type="match status" value="1"/>
</dbReference>
<protein>
    <submittedName>
        <fullName evidence="9">Uncharacterized protein</fullName>
    </submittedName>
</protein>
<dbReference type="STRING" id="1054147.F4PNJ6"/>
<evidence type="ECO:0000313" key="10">
    <source>
        <dbReference type="Proteomes" id="UP000007797"/>
    </source>
</evidence>
<dbReference type="OrthoDB" id="1933281at2759"/>
<accession>F4PNJ6</accession>
<dbReference type="InterPro" id="IPR045098">
    <property type="entry name" value="Fyv10_fam"/>
</dbReference>
<dbReference type="OMA" id="LIRECKM"/>
<evidence type="ECO:0000256" key="6">
    <source>
        <dbReference type="PROSITE-ProRule" id="PRU01215"/>
    </source>
</evidence>
<dbReference type="EMBL" id="GL883008">
    <property type="protein sequence ID" value="EGG23049.1"/>
    <property type="molecule type" value="Genomic_DNA"/>
</dbReference>
<dbReference type="RefSeq" id="XP_004360900.1">
    <property type="nucleotide sequence ID" value="XM_004360843.1"/>
</dbReference>